<keyword evidence="2" id="KW-1185">Reference proteome</keyword>
<dbReference type="Proteomes" id="UP000299102">
    <property type="component" value="Unassembled WGS sequence"/>
</dbReference>
<evidence type="ECO:0000313" key="2">
    <source>
        <dbReference type="Proteomes" id="UP000299102"/>
    </source>
</evidence>
<evidence type="ECO:0000313" key="1">
    <source>
        <dbReference type="EMBL" id="GBP28674.1"/>
    </source>
</evidence>
<organism evidence="1 2">
    <name type="scientific">Eumeta variegata</name>
    <name type="common">Bagworm moth</name>
    <name type="synonym">Eumeta japonica</name>
    <dbReference type="NCBI Taxonomy" id="151549"/>
    <lineage>
        <taxon>Eukaryota</taxon>
        <taxon>Metazoa</taxon>
        <taxon>Ecdysozoa</taxon>
        <taxon>Arthropoda</taxon>
        <taxon>Hexapoda</taxon>
        <taxon>Insecta</taxon>
        <taxon>Pterygota</taxon>
        <taxon>Neoptera</taxon>
        <taxon>Endopterygota</taxon>
        <taxon>Lepidoptera</taxon>
        <taxon>Glossata</taxon>
        <taxon>Ditrysia</taxon>
        <taxon>Tineoidea</taxon>
        <taxon>Psychidae</taxon>
        <taxon>Oiketicinae</taxon>
        <taxon>Eumeta</taxon>
    </lineage>
</organism>
<name>A0A4C1US82_EUMVA</name>
<accession>A0A4C1US82</accession>
<reference evidence="1 2" key="1">
    <citation type="journal article" date="2019" name="Commun. Biol.">
        <title>The bagworm genome reveals a unique fibroin gene that provides high tensile strength.</title>
        <authorList>
            <person name="Kono N."/>
            <person name="Nakamura H."/>
            <person name="Ohtoshi R."/>
            <person name="Tomita M."/>
            <person name="Numata K."/>
            <person name="Arakawa K."/>
        </authorList>
    </citation>
    <scope>NUCLEOTIDE SEQUENCE [LARGE SCALE GENOMIC DNA]</scope>
</reference>
<protein>
    <submittedName>
        <fullName evidence="1">Uncharacterized protein</fullName>
    </submittedName>
</protein>
<dbReference type="EMBL" id="BGZK01000210">
    <property type="protein sequence ID" value="GBP28674.1"/>
    <property type="molecule type" value="Genomic_DNA"/>
</dbReference>
<dbReference type="AlphaFoldDB" id="A0A4C1US82"/>
<comment type="caution">
    <text evidence="1">The sequence shown here is derived from an EMBL/GenBank/DDBJ whole genome shotgun (WGS) entry which is preliminary data.</text>
</comment>
<proteinExistence type="predicted"/>
<gene>
    <name evidence="1" type="ORF">EVAR_19715_1</name>
</gene>
<sequence length="116" mass="12484">MRSNKLGSVVGPDWETGSFDVSITGCPANGPLDFIHKPLAIGYTPPDIHTPKRVTTKIETLTRTSVGPFCYKIVIIRNVHHCGASRLHNTRCVPDGPTGRVGLDALTKGKIINPIA</sequence>